<dbReference type="InterPro" id="IPR004358">
    <property type="entry name" value="Sig_transdc_His_kin-like_C"/>
</dbReference>
<dbReference type="InterPro" id="IPR050980">
    <property type="entry name" value="2C_sensor_his_kinase"/>
</dbReference>
<evidence type="ECO:0000256" key="4">
    <source>
        <dbReference type="ARBA" id="ARBA00022475"/>
    </source>
</evidence>
<evidence type="ECO:0000256" key="13">
    <source>
        <dbReference type="ARBA" id="ARBA00023012"/>
    </source>
</evidence>
<dbReference type="PROSITE" id="PS50885">
    <property type="entry name" value="HAMP"/>
    <property type="match status" value="1"/>
</dbReference>
<keyword evidence="14 15" id="KW-0472">Membrane</keyword>
<keyword evidence="7" id="KW-0808">Transferase</keyword>
<sequence length="438" mass="47342">MSRGHHHIVGWPRSLRSRLFLILFAGLAIAYGLSFSILFAERYMSAKAVMLGTLESDLATSIAVIDRLPAEERSNWVDRLSRGNYRLVLGPGLPGVSDMSGRGAEIAERIEEAAGHKFPLKVQSIPGDGKRLQAHLTLSDGAPLTIDVTPRGVMPLAEWLPYVFAAQMALLLLCTWFAVRQAIRPLSVLSAAAEALDPSKQGAPMSEGGPTEVAHATRAFNAMRNRIAHYLEERIQILAAISHDLQTPITRMRLRADMADDTPEKEKLVSDLREIERLVQDGVAYARSSHGSGEKTSRIDLASFIDSIAYDYQDTGKAVSVLGVVQGIAITKPHALRRILTNFIDNAIKFAGSAEISVGRSDGGNVIVTVLDRGPGIPPDMLDSAMQPFFRIETSRNRDTGGTGLGLAIAQQLAATIGGSVRLYNRLGGGLAAEVSFR</sequence>
<evidence type="ECO:0000256" key="11">
    <source>
        <dbReference type="ARBA" id="ARBA00022840"/>
    </source>
</evidence>
<keyword evidence="13" id="KW-0902">Two-component regulatory system</keyword>
<evidence type="ECO:0000256" key="15">
    <source>
        <dbReference type="SAM" id="Phobius"/>
    </source>
</evidence>
<keyword evidence="6" id="KW-0597">Phosphoprotein</keyword>
<evidence type="ECO:0000256" key="5">
    <source>
        <dbReference type="ARBA" id="ARBA00022519"/>
    </source>
</evidence>
<keyword evidence="8 15" id="KW-0812">Transmembrane</keyword>
<name>A0A7W9Y7B5_9HYPH</name>
<proteinExistence type="predicted"/>
<keyword evidence="4" id="KW-1003">Cell membrane</keyword>
<keyword evidence="9" id="KW-0547">Nucleotide-binding</keyword>
<comment type="catalytic activity">
    <reaction evidence="1">
        <text>ATP + protein L-histidine = ADP + protein N-phospho-L-histidine.</text>
        <dbReference type="EC" id="2.7.13.3"/>
    </reaction>
</comment>
<feature type="domain" description="HAMP" evidence="17">
    <location>
        <begin position="180"/>
        <end position="232"/>
    </location>
</feature>
<evidence type="ECO:0000313" key="18">
    <source>
        <dbReference type="EMBL" id="MBB6163322.1"/>
    </source>
</evidence>
<evidence type="ECO:0000256" key="3">
    <source>
        <dbReference type="ARBA" id="ARBA00012438"/>
    </source>
</evidence>
<keyword evidence="10 18" id="KW-0418">Kinase</keyword>
<keyword evidence="12 15" id="KW-1133">Transmembrane helix</keyword>
<dbReference type="SUPFAM" id="SSF47384">
    <property type="entry name" value="Homodimeric domain of signal transducing histidine kinase"/>
    <property type="match status" value="1"/>
</dbReference>
<keyword evidence="5" id="KW-0997">Cell inner membrane</keyword>
<dbReference type="GO" id="GO:0005524">
    <property type="term" value="F:ATP binding"/>
    <property type="evidence" value="ECO:0007669"/>
    <property type="project" value="UniProtKB-KW"/>
</dbReference>
<evidence type="ECO:0000313" key="19">
    <source>
        <dbReference type="Proteomes" id="UP000547879"/>
    </source>
</evidence>
<dbReference type="InterPro" id="IPR036890">
    <property type="entry name" value="HATPase_C_sf"/>
</dbReference>
<evidence type="ECO:0000259" key="17">
    <source>
        <dbReference type="PROSITE" id="PS50885"/>
    </source>
</evidence>
<dbReference type="Proteomes" id="UP000547879">
    <property type="component" value="Unassembled WGS sequence"/>
</dbReference>
<dbReference type="GO" id="GO:0000155">
    <property type="term" value="F:phosphorelay sensor kinase activity"/>
    <property type="evidence" value="ECO:0007669"/>
    <property type="project" value="InterPro"/>
</dbReference>
<accession>A0A7W9Y7B5</accession>
<dbReference type="SMART" id="SM00387">
    <property type="entry name" value="HATPase_c"/>
    <property type="match status" value="1"/>
</dbReference>
<dbReference type="InterPro" id="IPR003660">
    <property type="entry name" value="HAMP_dom"/>
</dbReference>
<dbReference type="Gene3D" id="3.30.565.10">
    <property type="entry name" value="Histidine kinase-like ATPase, C-terminal domain"/>
    <property type="match status" value="1"/>
</dbReference>
<protein>
    <recommendedName>
        <fullName evidence="3">histidine kinase</fullName>
        <ecNumber evidence="3">2.7.13.3</ecNumber>
    </recommendedName>
</protein>
<feature type="transmembrane region" description="Helical" evidence="15">
    <location>
        <begin position="20"/>
        <end position="40"/>
    </location>
</feature>
<evidence type="ECO:0000259" key="16">
    <source>
        <dbReference type="PROSITE" id="PS50109"/>
    </source>
</evidence>
<dbReference type="PANTHER" id="PTHR44936">
    <property type="entry name" value="SENSOR PROTEIN CREC"/>
    <property type="match status" value="1"/>
</dbReference>
<dbReference type="PANTHER" id="PTHR44936:SF5">
    <property type="entry name" value="SENSOR HISTIDINE KINASE ENVZ"/>
    <property type="match status" value="1"/>
</dbReference>
<evidence type="ECO:0000256" key="8">
    <source>
        <dbReference type="ARBA" id="ARBA00022692"/>
    </source>
</evidence>
<reference evidence="18 19" key="1">
    <citation type="submission" date="2020-08" db="EMBL/GenBank/DDBJ databases">
        <title>Genomic Encyclopedia of Type Strains, Phase IV (KMG-IV): sequencing the most valuable type-strain genomes for metagenomic binning, comparative biology and taxonomic classification.</title>
        <authorList>
            <person name="Goeker M."/>
        </authorList>
    </citation>
    <scope>NUCLEOTIDE SEQUENCE [LARGE SCALE GENOMIC DNA]</scope>
    <source>
        <strain evidence="18 19">DSM 100734</strain>
    </source>
</reference>
<evidence type="ECO:0000256" key="14">
    <source>
        <dbReference type="ARBA" id="ARBA00023136"/>
    </source>
</evidence>
<dbReference type="SUPFAM" id="SSF55874">
    <property type="entry name" value="ATPase domain of HSP90 chaperone/DNA topoisomerase II/histidine kinase"/>
    <property type="match status" value="1"/>
</dbReference>
<dbReference type="AlphaFoldDB" id="A0A7W9Y7B5"/>
<dbReference type="PROSITE" id="PS50109">
    <property type="entry name" value="HIS_KIN"/>
    <property type="match status" value="1"/>
</dbReference>
<feature type="domain" description="Histidine kinase" evidence="16">
    <location>
        <begin position="240"/>
        <end position="438"/>
    </location>
</feature>
<dbReference type="GO" id="GO:0005886">
    <property type="term" value="C:plasma membrane"/>
    <property type="evidence" value="ECO:0007669"/>
    <property type="project" value="UniProtKB-SubCell"/>
</dbReference>
<dbReference type="Pfam" id="PF00512">
    <property type="entry name" value="HisKA"/>
    <property type="match status" value="1"/>
</dbReference>
<dbReference type="InterPro" id="IPR003661">
    <property type="entry name" value="HisK_dim/P_dom"/>
</dbReference>
<keyword evidence="19" id="KW-1185">Reference proteome</keyword>
<dbReference type="InterPro" id="IPR003594">
    <property type="entry name" value="HATPase_dom"/>
</dbReference>
<dbReference type="EMBL" id="JACHEG010000003">
    <property type="protein sequence ID" value="MBB6163322.1"/>
    <property type="molecule type" value="Genomic_DNA"/>
</dbReference>
<dbReference type="EC" id="2.7.13.3" evidence="3"/>
<dbReference type="RefSeq" id="WP_183993167.1">
    <property type="nucleotide sequence ID" value="NZ_BMHW01000006.1"/>
</dbReference>
<comment type="caution">
    <text evidence="18">The sequence shown here is derived from an EMBL/GenBank/DDBJ whole genome shotgun (WGS) entry which is preliminary data.</text>
</comment>
<gene>
    <name evidence="18" type="ORF">HNQ72_003162</name>
</gene>
<dbReference type="Pfam" id="PF02518">
    <property type="entry name" value="HATPase_c"/>
    <property type="match status" value="1"/>
</dbReference>
<evidence type="ECO:0000256" key="10">
    <source>
        <dbReference type="ARBA" id="ARBA00022777"/>
    </source>
</evidence>
<dbReference type="Gene3D" id="1.10.287.130">
    <property type="match status" value="1"/>
</dbReference>
<evidence type="ECO:0000256" key="7">
    <source>
        <dbReference type="ARBA" id="ARBA00022679"/>
    </source>
</evidence>
<keyword evidence="11" id="KW-0067">ATP-binding</keyword>
<evidence type="ECO:0000256" key="1">
    <source>
        <dbReference type="ARBA" id="ARBA00000085"/>
    </source>
</evidence>
<evidence type="ECO:0000256" key="2">
    <source>
        <dbReference type="ARBA" id="ARBA00004429"/>
    </source>
</evidence>
<dbReference type="SMART" id="SM00304">
    <property type="entry name" value="HAMP"/>
    <property type="match status" value="1"/>
</dbReference>
<dbReference type="CDD" id="cd00082">
    <property type="entry name" value="HisKA"/>
    <property type="match status" value="1"/>
</dbReference>
<organism evidence="18 19">
    <name type="scientific">Rhizobium wenxiniae</name>
    <dbReference type="NCBI Taxonomy" id="1737357"/>
    <lineage>
        <taxon>Bacteria</taxon>
        <taxon>Pseudomonadati</taxon>
        <taxon>Pseudomonadota</taxon>
        <taxon>Alphaproteobacteria</taxon>
        <taxon>Hyphomicrobiales</taxon>
        <taxon>Rhizobiaceae</taxon>
        <taxon>Rhizobium/Agrobacterium group</taxon>
        <taxon>Rhizobium</taxon>
    </lineage>
</organism>
<evidence type="ECO:0000256" key="6">
    <source>
        <dbReference type="ARBA" id="ARBA00022553"/>
    </source>
</evidence>
<evidence type="ECO:0000256" key="9">
    <source>
        <dbReference type="ARBA" id="ARBA00022741"/>
    </source>
</evidence>
<dbReference type="SMART" id="SM00388">
    <property type="entry name" value="HisKA"/>
    <property type="match status" value="1"/>
</dbReference>
<dbReference type="PRINTS" id="PR00344">
    <property type="entry name" value="BCTRLSENSOR"/>
</dbReference>
<evidence type="ECO:0000256" key="12">
    <source>
        <dbReference type="ARBA" id="ARBA00022989"/>
    </source>
</evidence>
<dbReference type="InterPro" id="IPR036097">
    <property type="entry name" value="HisK_dim/P_sf"/>
</dbReference>
<dbReference type="InterPro" id="IPR005467">
    <property type="entry name" value="His_kinase_dom"/>
</dbReference>
<comment type="subcellular location">
    <subcellularLocation>
        <location evidence="2">Cell inner membrane</location>
        <topology evidence="2">Multi-pass membrane protein</topology>
    </subcellularLocation>
</comment>